<dbReference type="GO" id="GO:0016887">
    <property type="term" value="F:ATP hydrolysis activity"/>
    <property type="evidence" value="ECO:0007669"/>
    <property type="project" value="InterPro"/>
</dbReference>
<reference evidence="11 12" key="1">
    <citation type="submission" date="2019-03" db="EMBL/GenBank/DDBJ databases">
        <title>Sequencing 23 genomes of Wallemia ichthyophaga.</title>
        <authorList>
            <person name="Gostincar C."/>
        </authorList>
    </citation>
    <scope>NUCLEOTIDE SEQUENCE [LARGE SCALE GENOMIC DNA]</scope>
    <source>
        <strain evidence="11 12">EXF-8621</strain>
    </source>
</reference>
<dbReference type="GO" id="GO:0005634">
    <property type="term" value="C:nucleus"/>
    <property type="evidence" value="ECO:0007669"/>
    <property type="project" value="UniProtKB-SubCell"/>
</dbReference>
<evidence type="ECO:0000256" key="1">
    <source>
        <dbReference type="ARBA" id="ARBA00004123"/>
    </source>
</evidence>
<dbReference type="GO" id="GO:0005524">
    <property type="term" value="F:ATP binding"/>
    <property type="evidence" value="ECO:0007669"/>
    <property type="project" value="UniProtKB-KW"/>
</dbReference>
<feature type="region of interest" description="Disordered" evidence="9">
    <location>
        <begin position="1"/>
        <end position="96"/>
    </location>
</feature>
<protein>
    <recommendedName>
        <fullName evidence="10">AAA+ ATPase domain-containing protein</fullName>
    </recommendedName>
</protein>
<dbReference type="CDD" id="cd18140">
    <property type="entry name" value="HLD_clamp_RFC"/>
    <property type="match status" value="1"/>
</dbReference>
<evidence type="ECO:0000313" key="11">
    <source>
        <dbReference type="EMBL" id="TIB11709.1"/>
    </source>
</evidence>
<dbReference type="InterPro" id="IPR053016">
    <property type="entry name" value="CTF18-RFC_complex"/>
</dbReference>
<dbReference type="GO" id="GO:0006260">
    <property type="term" value="P:DNA replication"/>
    <property type="evidence" value="ECO:0007669"/>
    <property type="project" value="UniProtKB-KW"/>
</dbReference>
<feature type="compositionally biased region" description="Basic and acidic residues" evidence="9">
    <location>
        <begin position="1"/>
        <end position="10"/>
    </location>
</feature>
<dbReference type="InterPro" id="IPR027417">
    <property type="entry name" value="P-loop_NTPase"/>
</dbReference>
<evidence type="ECO:0000256" key="4">
    <source>
        <dbReference type="ARBA" id="ARBA00022840"/>
    </source>
</evidence>
<keyword evidence="6" id="KW-0539">Nucleus</keyword>
<keyword evidence="4" id="KW-0067">ATP-binding</keyword>
<evidence type="ECO:0000256" key="7">
    <source>
        <dbReference type="ARBA" id="ARBA00023306"/>
    </source>
</evidence>
<dbReference type="PANTHER" id="PTHR46765:SF1">
    <property type="entry name" value="P-LOOP CONTAINING NUCLEOSIDE TRIPHOSPHATE HYDROLASES SUPERFAMILY PROTEIN"/>
    <property type="match status" value="1"/>
</dbReference>
<dbReference type="InterPro" id="IPR003593">
    <property type="entry name" value="AAA+_ATPase"/>
</dbReference>
<comment type="subcellular location">
    <subcellularLocation>
        <location evidence="1">Nucleus</location>
    </subcellularLocation>
</comment>
<keyword evidence="5" id="KW-0238">DNA-binding</keyword>
<dbReference type="SMART" id="SM00382">
    <property type="entry name" value="AAA"/>
    <property type="match status" value="1"/>
</dbReference>
<comment type="caution">
    <text evidence="11">The sequence shown here is derived from an EMBL/GenBank/DDBJ whole genome shotgun (WGS) entry which is preliminary data.</text>
</comment>
<keyword evidence="2" id="KW-0235">DNA replication</keyword>
<dbReference type="Pfam" id="PF00004">
    <property type="entry name" value="AAA"/>
    <property type="match status" value="1"/>
</dbReference>
<evidence type="ECO:0000256" key="2">
    <source>
        <dbReference type="ARBA" id="ARBA00022705"/>
    </source>
</evidence>
<evidence type="ECO:0000256" key="6">
    <source>
        <dbReference type="ARBA" id="ARBA00023242"/>
    </source>
</evidence>
<keyword evidence="7" id="KW-0131">Cell cycle</keyword>
<accession>A0A4T0H8I8</accession>
<evidence type="ECO:0000259" key="10">
    <source>
        <dbReference type="SMART" id="SM00382"/>
    </source>
</evidence>
<dbReference type="AlphaFoldDB" id="A0A4T0H8I8"/>
<evidence type="ECO:0000256" key="5">
    <source>
        <dbReference type="ARBA" id="ARBA00023125"/>
    </source>
</evidence>
<dbReference type="InterPro" id="IPR047854">
    <property type="entry name" value="RFC_lid"/>
</dbReference>
<evidence type="ECO:0000256" key="3">
    <source>
        <dbReference type="ARBA" id="ARBA00022741"/>
    </source>
</evidence>
<keyword evidence="3" id="KW-0547">Nucleotide-binding</keyword>
<evidence type="ECO:0000256" key="8">
    <source>
        <dbReference type="ARBA" id="ARBA00043975"/>
    </source>
</evidence>
<dbReference type="Gene3D" id="1.10.8.60">
    <property type="match status" value="1"/>
</dbReference>
<feature type="region of interest" description="Disordered" evidence="9">
    <location>
        <begin position="644"/>
        <end position="668"/>
    </location>
</feature>
<dbReference type="Gene3D" id="3.40.50.300">
    <property type="entry name" value="P-loop containing nucleotide triphosphate hydrolases"/>
    <property type="match status" value="1"/>
</dbReference>
<dbReference type="Proteomes" id="UP000306954">
    <property type="component" value="Unassembled WGS sequence"/>
</dbReference>
<evidence type="ECO:0000313" key="12">
    <source>
        <dbReference type="Proteomes" id="UP000306954"/>
    </source>
</evidence>
<name>A0A4T0H8I8_WALIC</name>
<dbReference type="Pfam" id="PF21960">
    <property type="entry name" value="RCF1-5-like_lid"/>
    <property type="match status" value="1"/>
</dbReference>
<dbReference type="SUPFAM" id="SSF52540">
    <property type="entry name" value="P-loop containing nucleoside triphosphate hydrolases"/>
    <property type="match status" value="1"/>
</dbReference>
<dbReference type="PANTHER" id="PTHR46765">
    <property type="entry name" value="P-LOOP CONTAINING NUCLEOSIDE TRIPHOSPHATE HYDROLASES SUPERFAMILY PROTEIN"/>
    <property type="match status" value="1"/>
</dbReference>
<proteinExistence type="inferred from homology"/>
<dbReference type="GO" id="GO:0003677">
    <property type="term" value="F:DNA binding"/>
    <property type="evidence" value="ECO:0007669"/>
    <property type="project" value="UniProtKB-KW"/>
</dbReference>
<feature type="domain" description="AAA+ ATPase" evidence="10">
    <location>
        <begin position="201"/>
        <end position="345"/>
    </location>
</feature>
<evidence type="ECO:0000256" key="9">
    <source>
        <dbReference type="SAM" id="MobiDB-lite"/>
    </source>
</evidence>
<sequence>MSILGDKRSWDASNSLNLLEEDDDDVQMSNRFLNPKTADPADPADPGPQTSPARQTPLPPHTIRLAPIQATSTSGTPISFGRKKKIDGTSTMNDVEPRSSYLAKPVHKLLSELDAKASTSTSISSTHSQNTSETQLWTDKYKPNKFTDLMGDDRLNRQVMSWLKEWDRCVFNKTTADSTYKRKRDAEPYAYRDPHNLGRPQERLLLLSGPPGLGKTTLAYIIAKHAGYRVFEVNASDDRSARTVDDKLKSALDVNPITFDGTVDKRPTLVLVDEIDGATGEGSGGFVRQLINLATDYVPKKRKNGTTQPRLLLRPIICICNDLYTPSLRSLRPISRIVRYKPPSTLATVTRLKDICNEENIQTDTKSLNMLAESSGGDIRNCLNTLQFIQHNSMQLQTAIQINTKDSSRSVASVIQQIFKLEKSKTPSIKPAIDTMVECGEYDKISQSCYESYLKARVNDSRWDRYLTAIDALVDADTRNGLGDTYTPYHLSKLHLQFANINNGHIGVAGSTDYDKYVERLNNADMAKSFKLSLPHSLYRCYDLNTLVIELCPLLMQILAINLKLTNAQVSTEGDRRRMERAVQICVDLGVELKIDRDEDNKTLIKMDPAIDVLSQLYSNTSLSTFSTKQLLSKEINSEKVRRKTEKVKREKKSLSDKYGAPPTADAAAVNDASPTDFFGRELTTAKADILNKASTSTYIPPHYKYFEGFSNAVRKPIKMSQLL</sequence>
<dbReference type="InterPro" id="IPR003959">
    <property type="entry name" value="ATPase_AAA_core"/>
</dbReference>
<dbReference type="EMBL" id="SPOF01000022">
    <property type="protein sequence ID" value="TIB11709.1"/>
    <property type="molecule type" value="Genomic_DNA"/>
</dbReference>
<gene>
    <name evidence="11" type="ORF">E3P90_02315</name>
</gene>
<organism evidence="11 12">
    <name type="scientific">Wallemia ichthyophaga</name>
    <dbReference type="NCBI Taxonomy" id="245174"/>
    <lineage>
        <taxon>Eukaryota</taxon>
        <taxon>Fungi</taxon>
        <taxon>Dikarya</taxon>
        <taxon>Basidiomycota</taxon>
        <taxon>Wallemiomycotina</taxon>
        <taxon>Wallemiomycetes</taxon>
        <taxon>Wallemiales</taxon>
        <taxon>Wallemiaceae</taxon>
        <taxon>Wallemia</taxon>
    </lineage>
</organism>
<comment type="similarity">
    <text evidence="8">Belongs to the activator 1 small subunits family. CTF18 subfamily.</text>
</comment>